<dbReference type="AlphaFoldDB" id="A0A967EGG5"/>
<evidence type="ECO:0000259" key="1">
    <source>
        <dbReference type="PROSITE" id="PS51186"/>
    </source>
</evidence>
<name>A0A967EGG5_9MICO</name>
<keyword evidence="3" id="KW-1185">Reference proteome</keyword>
<gene>
    <name evidence="2" type="ORF">G9U51_04455</name>
</gene>
<dbReference type="SUPFAM" id="SSF55729">
    <property type="entry name" value="Acyl-CoA N-acyltransferases (Nat)"/>
    <property type="match status" value="1"/>
</dbReference>
<evidence type="ECO:0000313" key="3">
    <source>
        <dbReference type="Proteomes" id="UP000744769"/>
    </source>
</evidence>
<dbReference type="Pfam" id="PF00583">
    <property type="entry name" value="Acetyltransf_1"/>
    <property type="match status" value="1"/>
</dbReference>
<reference evidence="2" key="1">
    <citation type="submission" date="2020-03" db="EMBL/GenBank/DDBJ databases">
        <title>Draft sequencing of Calidifontibacter sp. DB0510.</title>
        <authorList>
            <person name="Kim D.-U."/>
        </authorList>
    </citation>
    <scope>NUCLEOTIDE SEQUENCE</scope>
    <source>
        <strain evidence="2">DB0510</strain>
    </source>
</reference>
<dbReference type="RefSeq" id="WP_166193760.1">
    <property type="nucleotide sequence ID" value="NZ_JAAOIV010000002.1"/>
</dbReference>
<comment type="caution">
    <text evidence="2">The sequence shown here is derived from an EMBL/GenBank/DDBJ whole genome shotgun (WGS) entry which is preliminary data.</text>
</comment>
<accession>A0A967EGG5</accession>
<evidence type="ECO:0000313" key="2">
    <source>
        <dbReference type="EMBL" id="NHN55038.1"/>
    </source>
</evidence>
<dbReference type="InterPro" id="IPR016181">
    <property type="entry name" value="Acyl_CoA_acyltransferase"/>
</dbReference>
<proteinExistence type="predicted"/>
<dbReference type="InterPro" id="IPR000182">
    <property type="entry name" value="GNAT_dom"/>
</dbReference>
<organism evidence="2 3">
    <name type="scientific">Metallococcus carri</name>
    <dbReference type="NCBI Taxonomy" id="1656884"/>
    <lineage>
        <taxon>Bacteria</taxon>
        <taxon>Bacillati</taxon>
        <taxon>Actinomycetota</taxon>
        <taxon>Actinomycetes</taxon>
        <taxon>Micrococcales</taxon>
        <taxon>Dermacoccaceae</taxon>
        <taxon>Metallococcus</taxon>
    </lineage>
</organism>
<dbReference type="EMBL" id="JAAOIV010000002">
    <property type="protein sequence ID" value="NHN55038.1"/>
    <property type="molecule type" value="Genomic_DNA"/>
</dbReference>
<dbReference type="Proteomes" id="UP000744769">
    <property type="component" value="Unassembled WGS sequence"/>
</dbReference>
<sequence length="253" mass="27325">MTSGPVTLDAQQLRARVGDHPFVRWEIAPDLLREAWAWGEATAFLRQRHFNRRIGMNVLGPLGDVDRLLGLLAQRGLPSEVSSLSVERGALAAAERHFDLLPGGDWDWMWTTTLPPVLPGEALLVPLNDSADARDILALNEIGNPTAESRPGEGVTEAWVGVREDGRLLGAAAMHRTGAGAPHLVGIVVHPDARGRGLGAAMTASLTRRAVESDGVCTLGMYAHNDVARRLYHGLGYTTAVEWASRSLSPKRQ</sequence>
<dbReference type="CDD" id="cd04301">
    <property type="entry name" value="NAT_SF"/>
    <property type="match status" value="1"/>
</dbReference>
<protein>
    <submittedName>
        <fullName evidence="2">GNAT family N-acetyltransferase</fullName>
    </submittedName>
</protein>
<dbReference type="Gene3D" id="3.40.630.30">
    <property type="match status" value="1"/>
</dbReference>
<dbReference type="PROSITE" id="PS51186">
    <property type="entry name" value="GNAT"/>
    <property type="match status" value="1"/>
</dbReference>
<feature type="domain" description="N-acetyltransferase" evidence="1">
    <location>
        <begin position="122"/>
        <end position="253"/>
    </location>
</feature>
<dbReference type="GO" id="GO:0016747">
    <property type="term" value="F:acyltransferase activity, transferring groups other than amino-acyl groups"/>
    <property type="evidence" value="ECO:0007669"/>
    <property type="project" value="InterPro"/>
</dbReference>